<feature type="domain" description="Helicase C-terminal" evidence="19">
    <location>
        <begin position="1479"/>
        <end position="1645"/>
    </location>
</feature>
<keyword evidence="7" id="KW-0863">Zinc-finger</keyword>
<evidence type="ECO:0000256" key="3">
    <source>
        <dbReference type="ARBA" id="ARBA00007025"/>
    </source>
</evidence>
<evidence type="ECO:0000256" key="5">
    <source>
        <dbReference type="ARBA" id="ARBA00022723"/>
    </source>
</evidence>
<dbReference type="InterPro" id="IPR027417">
    <property type="entry name" value="P-loop_NTPase"/>
</dbReference>
<comment type="subcellular location">
    <subcellularLocation>
        <location evidence="2">Chromosome</location>
        <location evidence="2">Telomere</location>
    </subcellularLocation>
    <subcellularLocation>
        <location evidence="1">Nucleus</location>
    </subcellularLocation>
</comment>
<dbReference type="Pfam" id="PF00271">
    <property type="entry name" value="Helicase_C"/>
    <property type="match status" value="1"/>
</dbReference>
<feature type="compositionally biased region" description="Basic and acidic residues" evidence="17">
    <location>
        <begin position="297"/>
        <end position="310"/>
    </location>
</feature>
<dbReference type="PROSITE" id="PS51192">
    <property type="entry name" value="HELICASE_ATP_BIND_1"/>
    <property type="match status" value="1"/>
</dbReference>
<gene>
    <name evidence="22" type="primary">LOC100208125</name>
</gene>
<dbReference type="CDD" id="cd18793">
    <property type="entry name" value="SF2_C_SNF"/>
    <property type="match status" value="1"/>
</dbReference>
<dbReference type="SUPFAM" id="SSF57903">
    <property type="entry name" value="FYVE/PHD zinc finger"/>
    <property type="match status" value="1"/>
</dbReference>
<sequence>MATTPQKIYQKRKKIDFVVHLIDNDGENYHEEEVNHSIDKFVCESKKEQEIPSINLVSPTPDEKKNSQFFSDKDVHDKDSANTLVSDNNCSKVDAVNSNIIKDVAEKVPEFVFCTTCDKKLNINRHKICKHPVLAVVICRSCFNFVNSTTFTHDEIGVEEQCTWCGDGGNLVCCDYCEKAYCKYCIKRNLGKDFLKAIVDTSESLKWKCLVCDNNQIESFIKDCSLVMNYIANMQLLKEKNKDTILTTKITSNINCRIKKNLSKENFNNFPEHKDAKSNKKSKDYCRDESKIKDCSEGKKKSEHRIESENKQTNINSKNDFGNESSPSSENLFDKIKKIKKQTVIVLSSEDDEDDSDTEIVVLKKSGKCETISKTTLNMVKKLVKISLQEKENQEKFKTNKPKKTLNSFLRLKFNKKNVDIEDDNSYISDNKSCLSDHSDIEQSSRHFNQADNSILPAENIKKEHVNISSSQIGTLLYNDLVNKDKKKSDQYFSKKKVNQGKSQIKKVINDDQQPGPSGVRPRNKMQKIRELASKKHKSSEITSEKNVGSSINKSNESDQNVYSNYFVNNEFETKIFSEPCISKLNDISEDLLIEKGCNKDSVNNNYMGESEISFSTENKKNIDENSLFVSPDKTSSSLLVLPIQTSIQQLNSTPNNDNCNLSCITKSSNESGLVQVDTENFKILTPKVVVEKLPSSSIKTVQFNPETSNTKVIESSDNVKIKKSTSDIPDAQRKHSLRKRKSNLIKTNFTADVEDQANDLNHKKFKSINRKVHKTKRVQIADDISDVSSKLDSNDSSSEDEEDNSGEEFSDQTDHDTDESFNLKHKIFSSDSEENNIRSGKPLKKRRKICMKVSDENSDCSLDNKTTTTDDDDENTISKPKKRKRLKSKKSAQKKIVSDSDSDIKAPSKGRKKIRKILKDNELNEETIRAREVEEQRKKRLLERINEEKKNFEHIVSAEDGEFVLERNTDQQALVSVNIAINKHLKPHQRKGVQFMYDCCIESVKNFKKGDEGGGCLLAHCMGLGKTLQIVAFIHTMINSKNIQMKTFLVIAPLNTVLNWEQEFEKWLTKDEQINIYVLSYAKDKKERVSILRDWYKCSGVLILGYEMYRNLVNGTHIRSKKTHDEIKKFLVEPGPELVVCDEGHVLRNVTSAISKAVNSIATKRRIVLTGTPLQNNLPEYHCMVDFVKPKLLGTKKEFLNRFVNPIKNGQCSNSTPSDVRLMKQRCHVLYQMLSGCVQRQDYSVLTPFLPPKREFTIFVRLHEKQIQMYKYYLENFVNSDGQSKIKGVSLFSDFQCLSKIWTHPWALHIERERQRLRDINKEDSIEEFINDSDSSSGEQSDVIKKENTIPIKPWSIDTSSEEDVKVKKDNKKKIIMNDTSSSDNSSNDEVINKHGTYSRQTRSSVALKKKDDEVGEDEFDTNIDSNIHNDILQSGVFYKSDVQNDENDFEKDWYDDFLIPEDQHNNELSGKLILLCEILADAEVVGDKVLVFSQSLCTLNLIEATLSDIQNDNLCKWCHGVDYFRMDGSTSVQKRTRWAEIFNDPKNERCRLFLISTRAGSLGINMVGANRVIIFDCSWNPSHDVQSVFRVYRFGQEKPVYVYRFIAQGTMEEKIYERQITKLATAGRVVDEQQIERHFSEEEIRELYLFAPEPIKGDDETPQVPKDPLLADVVQRLHPKHIVRYHEHDILLENVESEELNEEERKQAWKEYEKEKESATINFNQRQQAVSFATENQHPQFERLLHQPQAQIQNHMQFNESSNVSQPNRIYIKVPPGISVLEYSKHLQNRSRMEQYARDIQMPHLGYVANQINNRHSFLNTQQPLYNNQQFYLSSQRPFNIGTNNRSMISASDGRYVEMHNPKYARDISIMNPFSHQHRLVHPADHLRPLSTFISSVGPTIGPSTIGPQANRFAYFSGRGMPGPNGL</sequence>
<dbReference type="Pfam" id="PF17981">
    <property type="entry name" value="ADD_ATRX"/>
    <property type="match status" value="1"/>
</dbReference>
<feature type="domain" description="PHD-type" evidence="20">
    <location>
        <begin position="102"/>
        <end position="240"/>
    </location>
</feature>
<evidence type="ECO:0000313" key="22">
    <source>
        <dbReference type="RefSeq" id="XP_065668587.1"/>
    </source>
</evidence>
<evidence type="ECO:0000256" key="15">
    <source>
        <dbReference type="ARBA" id="ARBA00031106"/>
    </source>
</evidence>
<dbReference type="PROSITE" id="PS51194">
    <property type="entry name" value="HELICASE_CTER"/>
    <property type="match status" value="1"/>
</dbReference>
<dbReference type="InterPro" id="IPR025766">
    <property type="entry name" value="ADD"/>
</dbReference>
<evidence type="ECO:0000256" key="17">
    <source>
        <dbReference type="SAM" id="MobiDB-lite"/>
    </source>
</evidence>
<dbReference type="InterPro" id="IPR041430">
    <property type="entry name" value="ADD_ATRX"/>
</dbReference>
<evidence type="ECO:0000256" key="9">
    <source>
        <dbReference type="ARBA" id="ARBA00022806"/>
    </source>
</evidence>
<keyword evidence="12" id="KW-0779">Telomere</keyword>
<comment type="similarity">
    <text evidence="3">Belongs to the SNF2/RAD54 helicase family.</text>
</comment>
<dbReference type="PANTHER" id="PTHR45797:SF3">
    <property type="entry name" value="TRANSCRIPTIONAL REGULATOR ATRX HOMOLOG"/>
    <property type="match status" value="1"/>
</dbReference>
<feature type="compositionally biased region" description="Low complexity" evidence="17">
    <location>
        <begin position="1378"/>
        <end position="1390"/>
    </location>
</feature>
<dbReference type="Gene3D" id="3.40.50.300">
    <property type="entry name" value="P-loop containing nucleotide triphosphate hydrolases"/>
    <property type="match status" value="1"/>
</dbReference>
<feature type="domain" description="Helicase ATP-binding" evidence="18">
    <location>
        <begin position="1008"/>
        <end position="1192"/>
    </location>
</feature>
<feature type="coiled-coil region" evidence="16">
    <location>
        <begin position="925"/>
        <end position="952"/>
    </location>
</feature>
<feature type="region of interest" description="Disordered" evidence="17">
    <location>
        <begin position="858"/>
        <end position="911"/>
    </location>
</feature>
<feature type="compositionally biased region" description="Polar residues" evidence="17">
    <location>
        <begin position="545"/>
        <end position="555"/>
    </location>
</feature>
<evidence type="ECO:0000256" key="11">
    <source>
        <dbReference type="ARBA" id="ARBA00022840"/>
    </source>
</evidence>
<keyword evidence="4" id="KW-0158">Chromosome</keyword>
<keyword evidence="9" id="KW-0347">Helicase</keyword>
<keyword evidence="14" id="KW-0539">Nucleus</keyword>
<dbReference type="Proteomes" id="UP001652625">
    <property type="component" value="Chromosome 12"/>
</dbReference>
<reference evidence="22" key="1">
    <citation type="submission" date="2025-08" db="UniProtKB">
        <authorList>
            <consortium name="RefSeq"/>
        </authorList>
    </citation>
    <scope>IDENTIFICATION</scope>
</reference>
<keyword evidence="5" id="KW-0479">Metal-binding</keyword>
<organism evidence="21 22">
    <name type="scientific">Hydra vulgaris</name>
    <name type="common">Hydra</name>
    <name type="synonym">Hydra attenuata</name>
    <dbReference type="NCBI Taxonomy" id="6087"/>
    <lineage>
        <taxon>Eukaryota</taxon>
        <taxon>Metazoa</taxon>
        <taxon>Cnidaria</taxon>
        <taxon>Hydrozoa</taxon>
        <taxon>Hydroidolina</taxon>
        <taxon>Anthoathecata</taxon>
        <taxon>Aplanulata</taxon>
        <taxon>Hydridae</taxon>
        <taxon>Hydra</taxon>
    </lineage>
</organism>
<dbReference type="InterPro" id="IPR001650">
    <property type="entry name" value="Helicase_C-like"/>
</dbReference>
<evidence type="ECO:0000313" key="21">
    <source>
        <dbReference type="Proteomes" id="UP001652625"/>
    </source>
</evidence>
<evidence type="ECO:0000256" key="2">
    <source>
        <dbReference type="ARBA" id="ARBA00004574"/>
    </source>
</evidence>
<feature type="compositionally biased region" description="Basic residues" evidence="17">
    <location>
        <begin position="880"/>
        <end position="894"/>
    </location>
</feature>
<evidence type="ECO:0000259" key="18">
    <source>
        <dbReference type="PROSITE" id="PS51192"/>
    </source>
</evidence>
<keyword evidence="21" id="KW-1185">Reference proteome</keyword>
<feature type="region of interest" description="Disordered" evidence="17">
    <location>
        <begin position="724"/>
        <end position="743"/>
    </location>
</feature>
<evidence type="ECO:0000256" key="7">
    <source>
        <dbReference type="ARBA" id="ARBA00022771"/>
    </source>
</evidence>
<dbReference type="PROSITE" id="PS51533">
    <property type="entry name" value="ADD"/>
    <property type="match status" value="1"/>
</dbReference>
<feature type="region of interest" description="Disordered" evidence="17">
    <location>
        <begin position="532"/>
        <end position="555"/>
    </location>
</feature>
<feature type="compositionally biased region" description="Basic and acidic residues" evidence="17">
    <location>
        <begin position="897"/>
        <end position="907"/>
    </location>
</feature>
<dbReference type="InterPro" id="IPR038718">
    <property type="entry name" value="SNF2-like_sf"/>
</dbReference>
<feature type="region of interest" description="Disordered" evidence="17">
    <location>
        <begin position="297"/>
        <end position="329"/>
    </location>
</feature>
<protein>
    <recommendedName>
        <fullName evidence="15">ATP-dependent helicase ATRX</fullName>
    </recommendedName>
</protein>
<dbReference type="SMART" id="SM00487">
    <property type="entry name" value="DEXDc"/>
    <property type="match status" value="1"/>
</dbReference>
<feature type="region of interest" description="Disordered" evidence="17">
    <location>
        <begin position="1377"/>
        <end position="1399"/>
    </location>
</feature>
<dbReference type="InterPro" id="IPR014001">
    <property type="entry name" value="Helicase_ATP-bd"/>
</dbReference>
<keyword evidence="13" id="KW-0238">DNA-binding</keyword>
<evidence type="ECO:0000256" key="4">
    <source>
        <dbReference type="ARBA" id="ARBA00022454"/>
    </source>
</evidence>
<evidence type="ECO:0000256" key="10">
    <source>
        <dbReference type="ARBA" id="ARBA00022833"/>
    </source>
</evidence>
<dbReference type="InterPro" id="IPR011011">
    <property type="entry name" value="Znf_FYVE_PHD"/>
</dbReference>
<keyword evidence="10" id="KW-0862">Zinc</keyword>
<evidence type="ECO:0000256" key="6">
    <source>
        <dbReference type="ARBA" id="ARBA00022741"/>
    </source>
</evidence>
<dbReference type="InterPro" id="IPR044574">
    <property type="entry name" value="ARIP4-like"/>
</dbReference>
<dbReference type="SMART" id="SM00490">
    <property type="entry name" value="HELICc"/>
    <property type="match status" value="1"/>
</dbReference>
<evidence type="ECO:0000256" key="13">
    <source>
        <dbReference type="ARBA" id="ARBA00023125"/>
    </source>
</evidence>
<evidence type="ECO:0000259" key="20">
    <source>
        <dbReference type="PROSITE" id="PS51533"/>
    </source>
</evidence>
<dbReference type="SUPFAM" id="SSF52540">
    <property type="entry name" value="P-loop containing nucleoside triphosphate hydrolases"/>
    <property type="match status" value="2"/>
</dbReference>
<evidence type="ECO:0000259" key="19">
    <source>
        <dbReference type="PROSITE" id="PS51194"/>
    </source>
</evidence>
<feature type="compositionally biased region" description="Low complexity" evidence="17">
    <location>
        <begin position="787"/>
        <end position="797"/>
    </location>
</feature>
<evidence type="ECO:0000256" key="14">
    <source>
        <dbReference type="ARBA" id="ARBA00023242"/>
    </source>
</evidence>
<proteinExistence type="inferred from homology"/>
<feature type="compositionally biased region" description="Polar residues" evidence="17">
    <location>
        <begin position="311"/>
        <end position="329"/>
    </location>
</feature>
<dbReference type="Gene3D" id="3.40.50.10810">
    <property type="entry name" value="Tandem AAA-ATPase domain"/>
    <property type="match status" value="1"/>
</dbReference>
<dbReference type="PANTHER" id="PTHR45797">
    <property type="entry name" value="RAD54-LIKE"/>
    <property type="match status" value="1"/>
</dbReference>
<keyword evidence="16" id="KW-0175">Coiled coil</keyword>
<evidence type="ECO:0000256" key="12">
    <source>
        <dbReference type="ARBA" id="ARBA00022895"/>
    </source>
</evidence>
<evidence type="ECO:0000256" key="1">
    <source>
        <dbReference type="ARBA" id="ARBA00004123"/>
    </source>
</evidence>
<evidence type="ECO:0000256" key="16">
    <source>
        <dbReference type="SAM" id="Coils"/>
    </source>
</evidence>
<dbReference type="GeneID" id="100208125"/>
<feature type="compositionally biased region" description="Acidic residues" evidence="17">
    <location>
        <begin position="798"/>
        <end position="820"/>
    </location>
</feature>
<dbReference type="InterPro" id="IPR049730">
    <property type="entry name" value="SNF2/RAD54-like_C"/>
</dbReference>
<dbReference type="RefSeq" id="XP_065668587.1">
    <property type="nucleotide sequence ID" value="XM_065812515.1"/>
</dbReference>
<name>A0ABM4D2W3_HYDVU</name>
<dbReference type="InterPro" id="IPR013083">
    <property type="entry name" value="Znf_RING/FYVE/PHD"/>
</dbReference>
<dbReference type="InterPro" id="IPR000330">
    <property type="entry name" value="SNF2_N"/>
</dbReference>
<keyword evidence="8" id="KW-0378">Hydrolase</keyword>
<evidence type="ECO:0000256" key="8">
    <source>
        <dbReference type="ARBA" id="ARBA00022801"/>
    </source>
</evidence>
<accession>A0ABM4D2W3</accession>
<feature type="compositionally biased region" description="Basic and acidic residues" evidence="17">
    <location>
        <begin position="532"/>
        <end position="544"/>
    </location>
</feature>
<keyword evidence="6" id="KW-0547">Nucleotide-binding</keyword>
<keyword evidence="11" id="KW-0067">ATP-binding</keyword>
<dbReference type="Pfam" id="PF00176">
    <property type="entry name" value="SNF2-rel_dom"/>
    <property type="match status" value="1"/>
</dbReference>
<dbReference type="Gene3D" id="3.30.40.10">
    <property type="entry name" value="Zinc/RING finger domain, C3HC4 (zinc finger)"/>
    <property type="match status" value="1"/>
</dbReference>
<feature type="region of interest" description="Disordered" evidence="17">
    <location>
        <begin position="787"/>
        <end position="846"/>
    </location>
</feature>
<dbReference type="CDD" id="cd11726">
    <property type="entry name" value="ADDz_ATRX"/>
    <property type="match status" value="1"/>
</dbReference>